<dbReference type="Gene3D" id="3.10.129.10">
    <property type="entry name" value="Hotdog Thioesterase"/>
    <property type="match status" value="1"/>
</dbReference>
<dbReference type="InterPro" id="IPR029069">
    <property type="entry name" value="HotDog_dom_sf"/>
</dbReference>
<sequence>MSHQVHEFAVTVHYEDTDMAGIVYHANYLKFIERGRSDWVRAMGVDQLALRDTQGVVFVLRRIEADYRAPARFEDQLSVTTRVGQVSGVRLTLHQEVLRAGELLFSADVTLVAMTLDGHPTRLPQELRRKVH</sequence>
<reference evidence="3" key="2">
    <citation type="submission" date="2020-09" db="EMBL/GenBank/DDBJ databases">
        <authorList>
            <person name="Sun Q."/>
            <person name="Zhou Y."/>
        </authorList>
    </citation>
    <scope>NUCLEOTIDE SEQUENCE</scope>
    <source>
        <strain evidence="3">CGMCC 1.15762</strain>
    </source>
</reference>
<dbReference type="PIRSF" id="PIRSF003230">
    <property type="entry name" value="YbgC"/>
    <property type="match status" value="1"/>
</dbReference>
<keyword evidence="2" id="KW-0378">Hydrolase</keyword>
<name>A0A8J2ZIV4_9RHOB</name>
<proteinExistence type="inferred from homology"/>
<protein>
    <submittedName>
        <fullName evidence="3">Tol-pal system-associated acyl-CoA thioesterase</fullName>
    </submittedName>
</protein>
<comment type="caution">
    <text evidence="3">The sequence shown here is derived from an EMBL/GenBank/DDBJ whole genome shotgun (WGS) entry which is preliminary data.</text>
</comment>
<dbReference type="Proteomes" id="UP000617145">
    <property type="component" value="Unassembled WGS sequence"/>
</dbReference>
<dbReference type="InterPro" id="IPR014166">
    <property type="entry name" value="Tol-Pal_acyl-CoA_thioesterase"/>
</dbReference>
<gene>
    <name evidence="3" type="ORF">GCM10011415_14010</name>
</gene>
<reference evidence="3" key="1">
    <citation type="journal article" date="2014" name="Int. J. Syst. Evol. Microbiol.">
        <title>Complete genome sequence of Corynebacterium casei LMG S-19264T (=DSM 44701T), isolated from a smear-ripened cheese.</title>
        <authorList>
            <consortium name="US DOE Joint Genome Institute (JGI-PGF)"/>
            <person name="Walter F."/>
            <person name="Albersmeier A."/>
            <person name="Kalinowski J."/>
            <person name="Ruckert C."/>
        </authorList>
    </citation>
    <scope>NUCLEOTIDE SEQUENCE</scope>
    <source>
        <strain evidence="3">CGMCC 1.15762</strain>
    </source>
</reference>
<dbReference type="CDD" id="cd00586">
    <property type="entry name" value="4HBT"/>
    <property type="match status" value="1"/>
</dbReference>
<dbReference type="EMBL" id="BMJV01000002">
    <property type="protein sequence ID" value="GGG68064.1"/>
    <property type="molecule type" value="Genomic_DNA"/>
</dbReference>
<keyword evidence="4" id="KW-1185">Reference proteome</keyword>
<evidence type="ECO:0000256" key="1">
    <source>
        <dbReference type="ARBA" id="ARBA00005953"/>
    </source>
</evidence>
<dbReference type="Pfam" id="PF13279">
    <property type="entry name" value="4HBT_2"/>
    <property type="match status" value="1"/>
</dbReference>
<dbReference type="NCBIfam" id="TIGR00051">
    <property type="entry name" value="YbgC/FadM family acyl-CoA thioesterase"/>
    <property type="match status" value="1"/>
</dbReference>
<dbReference type="InterPro" id="IPR050563">
    <property type="entry name" value="4-hydroxybenzoyl-CoA_TE"/>
</dbReference>
<dbReference type="RefSeq" id="WP_188789510.1">
    <property type="nucleotide sequence ID" value="NZ_BMJV01000002.1"/>
</dbReference>
<dbReference type="NCBIfam" id="TIGR02799">
    <property type="entry name" value="thio_ybgC"/>
    <property type="match status" value="1"/>
</dbReference>
<accession>A0A8J2ZIV4</accession>
<dbReference type="PANTHER" id="PTHR31793:SF37">
    <property type="entry name" value="ACYL-COA THIOESTER HYDROLASE YBGC"/>
    <property type="match status" value="1"/>
</dbReference>
<dbReference type="SUPFAM" id="SSF54637">
    <property type="entry name" value="Thioesterase/thiol ester dehydrase-isomerase"/>
    <property type="match status" value="1"/>
</dbReference>
<dbReference type="PANTHER" id="PTHR31793">
    <property type="entry name" value="4-HYDROXYBENZOYL-COA THIOESTERASE FAMILY MEMBER"/>
    <property type="match status" value="1"/>
</dbReference>
<dbReference type="AlphaFoldDB" id="A0A8J2ZIV4"/>
<organism evidence="3 4">
    <name type="scientific">Salipiger pallidus</name>
    <dbReference type="NCBI Taxonomy" id="1775170"/>
    <lineage>
        <taxon>Bacteria</taxon>
        <taxon>Pseudomonadati</taxon>
        <taxon>Pseudomonadota</taxon>
        <taxon>Alphaproteobacteria</taxon>
        <taxon>Rhodobacterales</taxon>
        <taxon>Roseobacteraceae</taxon>
        <taxon>Salipiger</taxon>
    </lineage>
</organism>
<comment type="similarity">
    <text evidence="1">Belongs to the 4-hydroxybenzoyl-CoA thioesterase family.</text>
</comment>
<evidence type="ECO:0000256" key="2">
    <source>
        <dbReference type="ARBA" id="ARBA00022801"/>
    </source>
</evidence>
<dbReference type="InterPro" id="IPR006684">
    <property type="entry name" value="YbgC/YbaW"/>
</dbReference>
<dbReference type="GO" id="GO:0047617">
    <property type="term" value="F:fatty acyl-CoA hydrolase activity"/>
    <property type="evidence" value="ECO:0007669"/>
    <property type="project" value="TreeGrafter"/>
</dbReference>
<evidence type="ECO:0000313" key="4">
    <source>
        <dbReference type="Proteomes" id="UP000617145"/>
    </source>
</evidence>
<evidence type="ECO:0000313" key="3">
    <source>
        <dbReference type="EMBL" id="GGG68064.1"/>
    </source>
</evidence>
<dbReference type="FunFam" id="3.10.129.10:FF:000004">
    <property type="entry name" value="Tol-pal system-associated acyl-CoA thioesterase"/>
    <property type="match status" value="1"/>
</dbReference>